<reference evidence="1 2" key="1">
    <citation type="submission" date="2018-10" db="EMBL/GenBank/DDBJ databases">
        <title>Natrarchaeobius chitinivorans gen. nov., sp. nov., and Natrarchaeobius haloalkaliphilus sp. nov., alkaliphilic, chitin-utilizing haloarchaea from hypersaline alkaline lakes.</title>
        <authorList>
            <person name="Sorokin D.Y."/>
            <person name="Elcheninov A.G."/>
            <person name="Kostrikina N.A."/>
            <person name="Bale N.J."/>
            <person name="Sinninghe Damste J.S."/>
            <person name="Khijniak T.V."/>
            <person name="Kublanov I.V."/>
            <person name="Toshchakov S.V."/>
        </authorList>
    </citation>
    <scope>NUCLEOTIDE SEQUENCE [LARGE SCALE GENOMIC DNA]</scope>
    <source>
        <strain evidence="1 2">AArcht7</strain>
    </source>
</reference>
<dbReference type="AlphaFoldDB" id="A0A3N6NP53"/>
<dbReference type="Proteomes" id="UP000281431">
    <property type="component" value="Unassembled WGS sequence"/>
</dbReference>
<dbReference type="EMBL" id="REFZ01000004">
    <property type="protein sequence ID" value="RQH01423.1"/>
    <property type="molecule type" value="Genomic_DNA"/>
</dbReference>
<name>A0A3N6NP53_NATCH</name>
<accession>A0A3N6NP53</accession>
<organism evidence="1 2">
    <name type="scientific">Natrarchaeobius chitinivorans</name>
    <dbReference type="NCBI Taxonomy" id="1679083"/>
    <lineage>
        <taxon>Archaea</taxon>
        <taxon>Methanobacteriati</taxon>
        <taxon>Methanobacteriota</taxon>
        <taxon>Stenosarchaea group</taxon>
        <taxon>Halobacteria</taxon>
        <taxon>Halobacteriales</taxon>
        <taxon>Natrialbaceae</taxon>
        <taxon>Natrarchaeobius</taxon>
    </lineage>
</organism>
<evidence type="ECO:0000313" key="2">
    <source>
        <dbReference type="Proteomes" id="UP000281431"/>
    </source>
</evidence>
<comment type="caution">
    <text evidence="1">The sequence shown here is derived from an EMBL/GenBank/DDBJ whole genome shotgun (WGS) entry which is preliminary data.</text>
</comment>
<protein>
    <submittedName>
        <fullName evidence="1">Uncharacterized protein</fullName>
    </submittedName>
</protein>
<keyword evidence="2" id="KW-1185">Reference proteome</keyword>
<sequence length="384" mass="41820">MDVAIWAYPWDFVDGGVESSVDELAAIGVDEINLATNYHAVRSFAPDNPNRRSYFARASAYFQPNEPYGTLEPVPAEAMGDDDWVDDVAATVAETDLSVNAWTVGCHNSRLGLANPTLTITSPYGDSLPFGLCPSQPAVQSYLTTLVEELDGRDAFDRIELEAFDYVHGSGFGWHHEKVFVERGALGEFLLGLCFCEACRENAAAAGVDVDRARAACVTALDAISARRLPPSLEPREWVRAHPAAEAYLRCREETLTDLFATIRARTDSALGYYVGLLEVGDEWLFGADLDALAEHVDYYTAIAYESSPEAAADRIRIATELTPGTPIHAGVHPGPSVAGDGETVREIVDAVVDAGAERVSFYNYGPLPKRSLEWIESAIDTHR</sequence>
<dbReference type="OrthoDB" id="203797at2157"/>
<evidence type="ECO:0000313" key="1">
    <source>
        <dbReference type="EMBL" id="RQH01423.1"/>
    </source>
</evidence>
<gene>
    <name evidence="1" type="ORF">EA472_08250</name>
</gene>
<dbReference type="Gene3D" id="3.20.20.80">
    <property type="entry name" value="Glycosidases"/>
    <property type="match status" value="1"/>
</dbReference>
<proteinExistence type="predicted"/>